<evidence type="ECO:0000256" key="1">
    <source>
        <dbReference type="SAM" id="Phobius"/>
    </source>
</evidence>
<protein>
    <submittedName>
        <fullName evidence="2">Uncharacterized protein</fullName>
    </submittedName>
</protein>
<reference evidence="2" key="1">
    <citation type="journal article" date="2021" name="Proc. Natl. Acad. Sci. U.S.A.">
        <title>A Catalog of Tens of Thousands of Viruses from Human Metagenomes Reveals Hidden Associations with Chronic Diseases.</title>
        <authorList>
            <person name="Tisza M.J."/>
            <person name="Buck C.B."/>
        </authorList>
    </citation>
    <scope>NUCLEOTIDE SEQUENCE</scope>
    <source>
        <strain evidence="2">Ct2m58</strain>
    </source>
</reference>
<organism evidence="2">
    <name type="scientific">Podoviridae sp. ct2m58</name>
    <dbReference type="NCBI Taxonomy" id="2827721"/>
    <lineage>
        <taxon>Viruses</taxon>
        <taxon>Duplodnaviria</taxon>
        <taxon>Heunggongvirae</taxon>
        <taxon>Uroviricota</taxon>
        <taxon>Caudoviricetes</taxon>
    </lineage>
</organism>
<name>A0A8S5TMI5_9CAUD</name>
<proteinExistence type="predicted"/>
<dbReference type="EMBL" id="BK032856">
    <property type="protein sequence ID" value="DAF64323.1"/>
    <property type="molecule type" value="Genomic_DNA"/>
</dbReference>
<keyword evidence="1" id="KW-0812">Transmembrane</keyword>
<feature type="transmembrane region" description="Helical" evidence="1">
    <location>
        <begin position="6"/>
        <end position="27"/>
    </location>
</feature>
<accession>A0A8S5TMI5</accession>
<sequence length="37" mass="4531">MCYYSVTYIIILFLCGQVIYRLLSYIFNTNYFFCMNP</sequence>
<keyword evidence="1" id="KW-1133">Transmembrane helix</keyword>
<evidence type="ECO:0000313" key="2">
    <source>
        <dbReference type="EMBL" id="DAF64323.1"/>
    </source>
</evidence>
<keyword evidence="1" id="KW-0472">Membrane</keyword>